<keyword evidence="2 11" id="KW-0813">Transport</keyword>
<dbReference type="KEGG" id="doe:DENOEST_1440"/>
<gene>
    <name evidence="16" type="ORF">DENOEST_1440</name>
</gene>
<dbReference type="PANTHER" id="PTHR32552">
    <property type="entry name" value="FERRICHROME IRON RECEPTOR-RELATED"/>
    <property type="match status" value="1"/>
</dbReference>
<feature type="signal peptide" evidence="13">
    <location>
        <begin position="1"/>
        <end position="30"/>
    </location>
</feature>
<dbReference type="Gene3D" id="2.40.170.20">
    <property type="entry name" value="TonB-dependent receptor, beta-barrel domain"/>
    <property type="match status" value="1"/>
</dbReference>
<dbReference type="GO" id="GO:0009279">
    <property type="term" value="C:cell outer membrane"/>
    <property type="evidence" value="ECO:0007669"/>
    <property type="project" value="UniProtKB-SubCell"/>
</dbReference>
<keyword evidence="13" id="KW-0732">Signal</keyword>
<dbReference type="InterPro" id="IPR000531">
    <property type="entry name" value="Beta-barrel_TonB"/>
</dbReference>
<evidence type="ECO:0000256" key="4">
    <source>
        <dbReference type="ARBA" id="ARBA00022496"/>
    </source>
</evidence>
<evidence type="ECO:0000256" key="9">
    <source>
        <dbReference type="ARBA" id="ARBA00023136"/>
    </source>
</evidence>
<evidence type="ECO:0000256" key="2">
    <source>
        <dbReference type="ARBA" id="ARBA00022448"/>
    </source>
</evidence>
<evidence type="ECO:0000313" key="17">
    <source>
        <dbReference type="Proteomes" id="UP000515733"/>
    </source>
</evidence>
<evidence type="ECO:0000256" key="12">
    <source>
        <dbReference type="RuleBase" id="RU003357"/>
    </source>
</evidence>
<feature type="domain" description="TonB-dependent receptor plug" evidence="15">
    <location>
        <begin position="50"/>
        <end position="159"/>
    </location>
</feature>
<dbReference type="InterPro" id="IPR039426">
    <property type="entry name" value="TonB-dep_rcpt-like"/>
</dbReference>
<dbReference type="GO" id="GO:0006826">
    <property type="term" value="P:iron ion transport"/>
    <property type="evidence" value="ECO:0007669"/>
    <property type="project" value="UniProtKB-KW"/>
</dbReference>
<evidence type="ECO:0000313" key="16">
    <source>
        <dbReference type="EMBL" id="CAB1368605.1"/>
    </source>
</evidence>
<dbReference type="PROSITE" id="PS52016">
    <property type="entry name" value="TONB_DEPENDENT_REC_3"/>
    <property type="match status" value="1"/>
</dbReference>
<keyword evidence="7" id="KW-0406">Ion transport</keyword>
<evidence type="ECO:0000256" key="8">
    <source>
        <dbReference type="ARBA" id="ARBA00023077"/>
    </source>
</evidence>
<comment type="similarity">
    <text evidence="11 12">Belongs to the TonB-dependent receptor family.</text>
</comment>
<dbReference type="CDD" id="cd01347">
    <property type="entry name" value="ligand_gated_channel"/>
    <property type="match status" value="1"/>
</dbReference>
<dbReference type="EMBL" id="LR778301">
    <property type="protein sequence ID" value="CAB1368605.1"/>
    <property type="molecule type" value="Genomic_DNA"/>
</dbReference>
<comment type="subcellular location">
    <subcellularLocation>
        <location evidence="1 11">Cell outer membrane</location>
        <topology evidence="1 11">Multi-pass membrane protein</topology>
    </subcellularLocation>
</comment>
<keyword evidence="17" id="KW-1185">Reference proteome</keyword>
<proteinExistence type="inferred from homology"/>
<evidence type="ECO:0000256" key="1">
    <source>
        <dbReference type="ARBA" id="ARBA00004571"/>
    </source>
</evidence>
<keyword evidence="9 11" id="KW-0472">Membrane</keyword>
<protein>
    <submittedName>
        <fullName evidence="16">Putative TonB-dependent receptor</fullName>
    </submittedName>
</protein>
<feature type="chain" id="PRO_5027685379" evidence="13">
    <location>
        <begin position="31"/>
        <end position="755"/>
    </location>
</feature>
<evidence type="ECO:0000256" key="10">
    <source>
        <dbReference type="ARBA" id="ARBA00023237"/>
    </source>
</evidence>
<name>A0A6S6XUW8_9PROT</name>
<keyword evidence="16" id="KW-0675">Receptor</keyword>
<dbReference type="PANTHER" id="PTHR32552:SF81">
    <property type="entry name" value="TONB-DEPENDENT OUTER MEMBRANE RECEPTOR"/>
    <property type="match status" value="1"/>
</dbReference>
<dbReference type="AlphaFoldDB" id="A0A6S6XUW8"/>
<keyword evidence="4" id="KW-0410">Iron transport</keyword>
<dbReference type="Proteomes" id="UP000515733">
    <property type="component" value="Chromosome"/>
</dbReference>
<sequence length="755" mass="82437">MNIQHKHFAARIIPTLIASALAGTTMTALAEKGAVLEEVIVTAQKRAERLQDVPLSISAISGGQLEARGIEGGADISGLAPNVVVNRSPANDLISQISIRGASTGQPSILVDPSVGMYIDGVYVAKSLGNLSEMVDLERIEVLRGPQGTLFGRNTLGGAINFISRKPAGVFSGSANLEIGNFGHHVERLSIDLPKMGITSLSFALRNEMQDGWLKNDNGRAFSDKDRQAFRLAANFDISRDFQVDYKYDHTESDSMPTAATLYAANGSGTILYGGLDLEALGYVGTASRASTSRPKSFAADPGGTFYQKLKVDGHALTATYQLDPSNTVKYIGSYRKLFYSDQMDLDGTPLPIVVTGQDTDLRTWSHEFQWVGNTDRFNYVAGYYIFKEDGFTYDMRGIYGDNGFVNSGVTTKQKAIYGQLDWKATPNLTLTAGIRRTREDRGLQASQYGTVGYQGPVFETRVAPVEYMTGFSATTPTLSAIYKLSDTVNIYARMAKGFKSGGWNGEATNPITLSTPYQPEKSQTLEFGVKSNFAEGRGMFNATYFHNKITDMQLTMIPPGSVQSNLYNAGKATQQGIELELTWQMSDGWRLTSSYGYLDAKFDEYLDAGINPPNAGVVINTASNREMPYAPKHTLNLAIDGRLAKTDWGTLRLIADYTWLSERFLYAVNKSYDSPLAASGAVASMTEISAIGLLNTRLLLANIPVGGPGAAEASFWVKNLTDEKKSMNGIDFYFYRTATWAPPRTYGVSFGYKW</sequence>
<keyword evidence="3 11" id="KW-1134">Transmembrane beta strand</keyword>
<evidence type="ECO:0000259" key="14">
    <source>
        <dbReference type="Pfam" id="PF00593"/>
    </source>
</evidence>
<evidence type="ECO:0000256" key="7">
    <source>
        <dbReference type="ARBA" id="ARBA00023065"/>
    </source>
</evidence>
<dbReference type="InterPro" id="IPR012910">
    <property type="entry name" value="Plug_dom"/>
</dbReference>
<feature type="domain" description="TonB-dependent receptor-like beta-barrel" evidence="14">
    <location>
        <begin position="277"/>
        <end position="698"/>
    </location>
</feature>
<evidence type="ECO:0000256" key="6">
    <source>
        <dbReference type="ARBA" id="ARBA00023004"/>
    </source>
</evidence>
<dbReference type="InterPro" id="IPR036942">
    <property type="entry name" value="Beta-barrel_TonB_sf"/>
</dbReference>
<evidence type="ECO:0000256" key="3">
    <source>
        <dbReference type="ARBA" id="ARBA00022452"/>
    </source>
</evidence>
<keyword evidence="5 11" id="KW-0812">Transmembrane</keyword>
<evidence type="ECO:0000259" key="15">
    <source>
        <dbReference type="Pfam" id="PF07715"/>
    </source>
</evidence>
<organism evidence="16 17">
    <name type="scientific">Denitratisoma oestradiolicum</name>
    <dbReference type="NCBI Taxonomy" id="311182"/>
    <lineage>
        <taxon>Bacteria</taxon>
        <taxon>Pseudomonadati</taxon>
        <taxon>Pseudomonadota</taxon>
        <taxon>Betaproteobacteria</taxon>
        <taxon>Nitrosomonadales</taxon>
        <taxon>Sterolibacteriaceae</taxon>
        <taxon>Denitratisoma</taxon>
    </lineage>
</organism>
<reference evidence="16 17" key="1">
    <citation type="submission" date="2020-03" db="EMBL/GenBank/DDBJ databases">
        <authorList>
            <consortium name="Genoscope - CEA"/>
            <person name="William W."/>
        </authorList>
    </citation>
    <scope>NUCLEOTIDE SEQUENCE [LARGE SCALE GENOMIC DNA]</scope>
    <source>
        <strain evidence="17">DSM 16959</strain>
    </source>
</reference>
<dbReference type="RefSeq" id="WP_170228112.1">
    <property type="nucleotide sequence ID" value="NZ_LR778301.1"/>
</dbReference>
<evidence type="ECO:0000256" key="11">
    <source>
        <dbReference type="PROSITE-ProRule" id="PRU01360"/>
    </source>
</evidence>
<keyword evidence="10 11" id="KW-0998">Cell outer membrane</keyword>
<evidence type="ECO:0000256" key="13">
    <source>
        <dbReference type="SAM" id="SignalP"/>
    </source>
</evidence>
<accession>A0A6S6XUW8</accession>
<keyword evidence="8 12" id="KW-0798">TonB box</keyword>
<dbReference type="Pfam" id="PF00593">
    <property type="entry name" value="TonB_dep_Rec_b-barrel"/>
    <property type="match status" value="1"/>
</dbReference>
<dbReference type="SUPFAM" id="SSF56935">
    <property type="entry name" value="Porins"/>
    <property type="match status" value="1"/>
</dbReference>
<dbReference type="Pfam" id="PF07715">
    <property type="entry name" value="Plug"/>
    <property type="match status" value="1"/>
</dbReference>
<keyword evidence="6" id="KW-0408">Iron</keyword>
<evidence type="ECO:0000256" key="5">
    <source>
        <dbReference type="ARBA" id="ARBA00022692"/>
    </source>
</evidence>